<dbReference type="Pfam" id="PF00534">
    <property type="entry name" value="Glycos_transf_1"/>
    <property type="match status" value="1"/>
</dbReference>
<dbReference type="PANTHER" id="PTHR12526">
    <property type="entry name" value="GLYCOSYLTRANSFERASE"/>
    <property type="match status" value="1"/>
</dbReference>
<dbReference type="RefSeq" id="WP_193639048.1">
    <property type="nucleotide sequence ID" value="NZ_JADCSA010000015.1"/>
</dbReference>
<evidence type="ECO:0000259" key="5">
    <source>
        <dbReference type="Pfam" id="PF13439"/>
    </source>
</evidence>
<feature type="region of interest" description="Disordered" evidence="3">
    <location>
        <begin position="70"/>
        <end position="91"/>
    </location>
</feature>
<dbReference type="InterPro" id="IPR001296">
    <property type="entry name" value="Glyco_trans_1"/>
</dbReference>
<dbReference type="Proteomes" id="UP000756387">
    <property type="component" value="Unassembled WGS sequence"/>
</dbReference>
<protein>
    <submittedName>
        <fullName evidence="6">Glycosyltransferase</fullName>
    </submittedName>
</protein>
<dbReference type="InterPro" id="IPR028098">
    <property type="entry name" value="Glyco_trans_4-like_N"/>
</dbReference>
<gene>
    <name evidence="6" type="ORF">IEQ44_13800</name>
</gene>
<keyword evidence="7" id="KW-1185">Reference proteome</keyword>
<keyword evidence="2" id="KW-0808">Transferase</keyword>
<sequence>MTTHSTHSLRGRWRDEARLRICLVANARFPIRQPFIGGLESMTWHLARGLRRRGHEVALFAAPGSDPALDVEKLPLTPTQGNAGRRHSGRNDVDAPEWIEASEHVAYQRLLADLSAGERHFDVLHNNSLHPLPLAEAASLPMPVLTTLHTPPLAAMEKAIRTGGGRPAFTAVSEFTARSWAPLVDASCVPNGVDTDLWPAGPGGDTAVWSGRLVPEKAPHQAIDAARHAGVALVLAGPVLDDAYFAAEIRPRLGGRVICAGHLRQPALAQLVGRSSVAVVTPDWDEPFGLVAAEALACGTPVAAYARGGLPEVVGRHGSFAPAGDVVTLGQAIREARGLDRRAARRHAERHLSVATMVERYEDHYRLLLDTGVAA</sequence>
<comment type="caution">
    <text evidence="6">The sequence shown here is derived from an EMBL/GenBank/DDBJ whole genome shotgun (WGS) entry which is preliminary data.</text>
</comment>
<dbReference type="Pfam" id="PF13439">
    <property type="entry name" value="Glyco_transf_4"/>
    <property type="match status" value="1"/>
</dbReference>
<dbReference type="PANTHER" id="PTHR12526:SF595">
    <property type="entry name" value="BLL5217 PROTEIN"/>
    <property type="match status" value="1"/>
</dbReference>
<feature type="domain" description="Glycosyltransferase subfamily 4-like N-terminal" evidence="5">
    <location>
        <begin position="36"/>
        <end position="196"/>
    </location>
</feature>
<proteinExistence type="predicted"/>
<evidence type="ECO:0000259" key="4">
    <source>
        <dbReference type="Pfam" id="PF00534"/>
    </source>
</evidence>
<evidence type="ECO:0000256" key="3">
    <source>
        <dbReference type="SAM" id="MobiDB-lite"/>
    </source>
</evidence>
<organism evidence="6 7">
    <name type="scientific">Nocardioides malaquae</name>
    <dbReference type="NCBI Taxonomy" id="2773426"/>
    <lineage>
        <taxon>Bacteria</taxon>
        <taxon>Bacillati</taxon>
        <taxon>Actinomycetota</taxon>
        <taxon>Actinomycetes</taxon>
        <taxon>Propionibacteriales</taxon>
        <taxon>Nocardioidaceae</taxon>
        <taxon>Nocardioides</taxon>
    </lineage>
</organism>
<reference evidence="6 7" key="1">
    <citation type="submission" date="2020-10" db="EMBL/GenBank/DDBJ databases">
        <title>Nocardioides sp. isolated from sludge.</title>
        <authorList>
            <person name="Zhang X."/>
        </authorList>
    </citation>
    <scope>NUCLEOTIDE SEQUENCE [LARGE SCALE GENOMIC DNA]</scope>
    <source>
        <strain evidence="6 7">Y6</strain>
    </source>
</reference>
<evidence type="ECO:0000256" key="1">
    <source>
        <dbReference type="ARBA" id="ARBA00022676"/>
    </source>
</evidence>
<dbReference type="SUPFAM" id="SSF53756">
    <property type="entry name" value="UDP-Glycosyltransferase/glycogen phosphorylase"/>
    <property type="match status" value="1"/>
</dbReference>
<evidence type="ECO:0000313" key="6">
    <source>
        <dbReference type="EMBL" id="MBE7325722.1"/>
    </source>
</evidence>
<keyword evidence="1" id="KW-0328">Glycosyltransferase</keyword>
<accession>A0ABR9RVY8</accession>
<evidence type="ECO:0000313" key="7">
    <source>
        <dbReference type="Proteomes" id="UP000756387"/>
    </source>
</evidence>
<feature type="domain" description="Glycosyl transferase family 1" evidence="4">
    <location>
        <begin position="207"/>
        <end position="335"/>
    </location>
</feature>
<evidence type="ECO:0000256" key="2">
    <source>
        <dbReference type="ARBA" id="ARBA00022679"/>
    </source>
</evidence>
<dbReference type="Gene3D" id="3.40.50.2000">
    <property type="entry name" value="Glycogen Phosphorylase B"/>
    <property type="match status" value="2"/>
</dbReference>
<name>A0ABR9RVY8_9ACTN</name>
<dbReference type="EMBL" id="JADCSA010000015">
    <property type="protein sequence ID" value="MBE7325722.1"/>
    <property type="molecule type" value="Genomic_DNA"/>
</dbReference>